<dbReference type="EMBL" id="NOWT01000069">
    <property type="protein sequence ID" value="OYD80191.1"/>
    <property type="molecule type" value="Genomic_DNA"/>
</dbReference>
<evidence type="ECO:0000313" key="1">
    <source>
        <dbReference type="EMBL" id="OYD80191.1"/>
    </source>
</evidence>
<proteinExistence type="predicted"/>
<reference evidence="1 2" key="1">
    <citation type="submission" date="2017-07" db="EMBL/GenBank/DDBJ databases">
        <title>Whole genome sequence of Azospirillum brasilense 2A1, a potential biofertilizer strain.</title>
        <authorList>
            <person name="Fontana C.A."/>
            <person name="Toffoli L.M."/>
            <person name="Salazar S.M."/>
            <person name="Puglisi E."/>
            <person name="Pedraza R."/>
            <person name="Bassi D."/>
            <person name="Cocconcelli P.S."/>
        </authorList>
    </citation>
    <scope>NUCLEOTIDE SEQUENCE [LARGE SCALE GENOMIC DNA]</scope>
    <source>
        <strain evidence="1 2">2A1</strain>
        <plasmid evidence="1">unnamed</plasmid>
    </source>
</reference>
<evidence type="ECO:0000313" key="2">
    <source>
        <dbReference type="Proteomes" id="UP000215367"/>
    </source>
</evidence>
<organism evidence="1 2">
    <name type="scientific">Azospirillum brasilense</name>
    <dbReference type="NCBI Taxonomy" id="192"/>
    <lineage>
        <taxon>Bacteria</taxon>
        <taxon>Pseudomonadati</taxon>
        <taxon>Pseudomonadota</taxon>
        <taxon>Alphaproteobacteria</taxon>
        <taxon>Rhodospirillales</taxon>
        <taxon>Azospirillaceae</taxon>
        <taxon>Azospirillum</taxon>
    </lineage>
</organism>
<name>A0A235H2W8_AZOBR</name>
<dbReference type="AlphaFoldDB" id="A0A235H2W8"/>
<comment type="caution">
    <text evidence="1">The sequence shown here is derived from an EMBL/GenBank/DDBJ whole genome shotgun (WGS) entry which is preliminary data.</text>
</comment>
<dbReference type="Proteomes" id="UP000215367">
    <property type="component" value="Unassembled WGS sequence"/>
</dbReference>
<feature type="non-terminal residue" evidence="1">
    <location>
        <position position="1"/>
    </location>
</feature>
<protein>
    <submittedName>
        <fullName evidence="1">Transposase</fullName>
    </submittedName>
</protein>
<keyword evidence="1" id="KW-0614">Plasmid</keyword>
<geneLocation type="plasmid" evidence="1">
    <name>unnamed</name>
</geneLocation>
<gene>
    <name evidence="1" type="ORF">CHT98_32600</name>
</gene>
<accession>A0A235H2W8</accession>
<sequence>KRFKSVRHAQRFLSTHSPIHNHFQLRRHLISATEYRDTRARAFTIWREVTGLALTA</sequence>